<evidence type="ECO:0000256" key="1">
    <source>
        <dbReference type="SAM" id="Coils"/>
    </source>
</evidence>
<comment type="caution">
    <text evidence="2">The sequence shown here is derived from an EMBL/GenBank/DDBJ whole genome shotgun (WGS) entry which is preliminary data.</text>
</comment>
<feature type="coiled-coil region" evidence="1">
    <location>
        <begin position="255"/>
        <end position="289"/>
    </location>
</feature>
<keyword evidence="1" id="KW-0175">Coiled coil</keyword>
<proteinExistence type="predicted"/>
<protein>
    <submittedName>
        <fullName evidence="2">Uncharacterized protein</fullName>
    </submittedName>
</protein>
<accession>A0A836CFA6</accession>
<dbReference type="Proteomes" id="UP000664859">
    <property type="component" value="Unassembled WGS sequence"/>
</dbReference>
<name>A0A836CFA6_9STRA</name>
<evidence type="ECO:0000313" key="2">
    <source>
        <dbReference type="EMBL" id="KAG5183068.1"/>
    </source>
</evidence>
<gene>
    <name evidence="2" type="ORF">JKP88DRAFT_273039</name>
</gene>
<dbReference type="EMBL" id="JAFCMP010000223">
    <property type="protein sequence ID" value="KAG5183068.1"/>
    <property type="molecule type" value="Genomic_DNA"/>
</dbReference>
<dbReference type="AlphaFoldDB" id="A0A836CFA6"/>
<evidence type="ECO:0000313" key="3">
    <source>
        <dbReference type="Proteomes" id="UP000664859"/>
    </source>
</evidence>
<keyword evidence="3" id="KW-1185">Reference proteome</keyword>
<sequence length="328" mass="35254">MTSSTETAQMRADALEVWRSKYAADPDTAVIKLLLGEEAFHHSKTDGNALLINAFCAMAERTRQDLNPGRLLPSFREVRDHVDAALQSQTSSILDAVRSRDQVTAARGKLTAKGAATEEDLVALLAASPGIASAARITQRDGRGKVGGDIILRDHSDNGAVVEVKDKAVLTQDDFTKFVADATAWEGPESLFVFVRKDGAGSCRKLNALPLLQRTPHGRTLLWFKGTTRELAERLPFILPCVAAANAPADADVYASALEVATQQLEAALQDVRGELGALEKRKLALQKRERALVSAVGDAHAATAPPVKKRRVLLVAEHDQNGVISLA</sequence>
<organism evidence="2 3">
    <name type="scientific">Tribonema minus</name>
    <dbReference type="NCBI Taxonomy" id="303371"/>
    <lineage>
        <taxon>Eukaryota</taxon>
        <taxon>Sar</taxon>
        <taxon>Stramenopiles</taxon>
        <taxon>Ochrophyta</taxon>
        <taxon>PX clade</taxon>
        <taxon>Xanthophyceae</taxon>
        <taxon>Tribonematales</taxon>
        <taxon>Tribonemataceae</taxon>
        <taxon>Tribonema</taxon>
    </lineage>
</organism>
<reference evidence="2" key="1">
    <citation type="submission" date="2021-02" db="EMBL/GenBank/DDBJ databases">
        <title>First Annotated Genome of the Yellow-green Alga Tribonema minus.</title>
        <authorList>
            <person name="Mahan K.M."/>
        </authorList>
    </citation>
    <scope>NUCLEOTIDE SEQUENCE</scope>
    <source>
        <strain evidence="2">UTEX B ZZ1240</strain>
    </source>
</reference>